<proteinExistence type="predicted"/>
<dbReference type="PROSITE" id="PS50805">
    <property type="entry name" value="KRAB"/>
    <property type="match status" value="1"/>
</dbReference>
<dbReference type="InterPro" id="IPR050169">
    <property type="entry name" value="Krueppel_C2H2_ZnF"/>
</dbReference>
<dbReference type="CDD" id="cd07765">
    <property type="entry name" value="KRAB_A-box"/>
    <property type="match status" value="1"/>
</dbReference>
<gene>
    <name evidence="3" type="primary">LOC103062010</name>
</gene>
<dbReference type="Proteomes" id="UP000695026">
    <property type="component" value="Unplaced"/>
</dbReference>
<dbReference type="GeneID" id="103062010"/>
<dbReference type="SUPFAM" id="SSF109640">
    <property type="entry name" value="KRAB domain (Kruppel-associated box)"/>
    <property type="match status" value="1"/>
</dbReference>
<dbReference type="AlphaFoldDB" id="A0A9F5JCJ1"/>
<evidence type="ECO:0000313" key="3">
    <source>
        <dbReference type="RefSeq" id="XP_025030286.1"/>
    </source>
</evidence>
<evidence type="ECO:0000259" key="1">
    <source>
        <dbReference type="PROSITE" id="PS50805"/>
    </source>
</evidence>
<dbReference type="InterPro" id="IPR001909">
    <property type="entry name" value="KRAB"/>
</dbReference>
<dbReference type="OrthoDB" id="9837877at2759"/>
<dbReference type="PANTHER" id="PTHR23232:SF142">
    <property type="entry name" value="GASTRULA ZINC FINGER PROTEIN XLCGF57.1-LIKE-RELATED"/>
    <property type="match status" value="1"/>
</dbReference>
<reference evidence="3" key="1">
    <citation type="submission" date="2025-08" db="UniProtKB">
        <authorList>
            <consortium name="RefSeq"/>
        </authorList>
    </citation>
    <scope>IDENTIFICATION</scope>
    <source>
        <tissue evidence="3">Liver</tissue>
    </source>
</reference>
<organism evidence="2 3">
    <name type="scientific">Python bivittatus</name>
    <name type="common">Burmese python</name>
    <name type="synonym">Python molurus bivittatus</name>
    <dbReference type="NCBI Taxonomy" id="176946"/>
    <lineage>
        <taxon>Eukaryota</taxon>
        <taxon>Metazoa</taxon>
        <taxon>Chordata</taxon>
        <taxon>Craniata</taxon>
        <taxon>Vertebrata</taxon>
        <taxon>Euteleostomi</taxon>
        <taxon>Lepidosauria</taxon>
        <taxon>Squamata</taxon>
        <taxon>Bifurcata</taxon>
        <taxon>Unidentata</taxon>
        <taxon>Episquamata</taxon>
        <taxon>Toxicofera</taxon>
        <taxon>Serpentes</taxon>
        <taxon>Henophidia</taxon>
        <taxon>Pythonidae</taxon>
        <taxon>Python</taxon>
    </lineage>
</organism>
<dbReference type="Pfam" id="PF01352">
    <property type="entry name" value="KRAB"/>
    <property type="match status" value="1"/>
</dbReference>
<evidence type="ECO:0000313" key="2">
    <source>
        <dbReference type="Proteomes" id="UP000695026"/>
    </source>
</evidence>
<sequence length="119" mass="12525">MGEISAELQGRGNQSSSSQELLFRRIQLGPPHQGSGLFEEVAVDFTEEEWALLDSGQKALCREVMQEISRNMAALAPHLPAAAGGSSCSPSLGWSSGLTTCSSLLWCGRTGPSSGGESR</sequence>
<dbReference type="InterPro" id="IPR036051">
    <property type="entry name" value="KRAB_dom_sf"/>
</dbReference>
<dbReference type="PANTHER" id="PTHR23232">
    <property type="entry name" value="KRAB DOMAIN C2H2 ZINC FINGER"/>
    <property type="match status" value="1"/>
</dbReference>
<keyword evidence="2" id="KW-1185">Reference proteome</keyword>
<dbReference type="SMART" id="SM00349">
    <property type="entry name" value="KRAB"/>
    <property type="match status" value="1"/>
</dbReference>
<dbReference type="Gene3D" id="6.10.140.140">
    <property type="match status" value="1"/>
</dbReference>
<dbReference type="KEGG" id="pbi:103062010"/>
<dbReference type="GO" id="GO:0006355">
    <property type="term" value="P:regulation of DNA-templated transcription"/>
    <property type="evidence" value="ECO:0007669"/>
    <property type="project" value="InterPro"/>
</dbReference>
<name>A0A9F5JCJ1_PYTBI</name>
<dbReference type="RefSeq" id="XP_025030286.1">
    <property type="nucleotide sequence ID" value="XM_025174518.1"/>
</dbReference>
<accession>A0A9F5JCJ1</accession>
<feature type="domain" description="KRAB" evidence="1">
    <location>
        <begin position="36"/>
        <end position="119"/>
    </location>
</feature>
<protein>
    <submittedName>
        <fullName evidence="3">Zinc finger protein 589-like</fullName>
    </submittedName>
</protein>